<sequence>MDQTSEEPIEAIMHPAEININSDGVGVLKDKEKRVVTLTAKAFAEKLERLQKTRKAKLNKAGKLREDMQMLMQNKDTLKVQCVLHDLVDLCDEVKGIHGSLMGILPEDEKEKHDIWFKAKMICNDECISNVNKWLSGVEQTLPGAAHSLKVYNDDDKDDVNPEDSISNVASKHSSRKSSRSGRSSTASSTRVKAEAERAALLAQAAALQKMHALEEQEQQLKRKKEQLELETKLAASTAKLAVLQASDIQSVSKSSTNAMSSYLDKKNKTTLTKLNPMAKAYRPVNQNKQPSKDWSLPTFNPAPAAMLAREASQQCTSGWMDPNVQDVYSTTPLNASTQPLGHTLLNAQPLEERQFASICAIMEKQNEITSALVYQQRLMLLPARDIPVFDGDPLTFISFQRAFEQGVEQKVSGGDCLYYLEQFTRGQPRELVRSCQHMAPEYGYSQAKLLLQQHFGNEFKIATAYIEKVLAWPTVKAEDVNTLQNYSLFLRSCCNVMEKLKYVRELDIPTNMRAVMSKLPYKLRERWRIVAHDILEKSGQRAIFKDLVAFIEKQVQIISDPLFGDIRDVASGSSSIKASTRMKSQPLNKIRGNSFATTIVPVQSAESSRDSKGGTSPHGSLMKSTCVFCSGNHLLEKCQQFTRKKHRDRISFLKEQGLCFGCLCAGHLSRQCDKRLVCRVCGQNHPSVLHVDKRDKDRADSRFKEPVTSASHQTCGHTGAGDGRCFLSILPVQVKSAKGDRVISTYAFLDPGSTATFCSEHLMQRLNIAGRRTSFLLQTMGQERVVPAYSLSSLEVSGLENNLFYKLPEVLTQKKMPVSLDNIVKEEDLAKWPYLSEVKIPSLMANVDLLIGSNAPRMLEPWEVVNSHGEGPYAIRTALGWVINGPVHGNGSSLEVKHPSVSVNRISVSRLEQMLSEQYNHDFNERATEEKGLSREDVKFMEMAENSASLNKGHYSLRLPFKKDVVSLPNNFSVVKQRLLSLKRKFLKNEEFYEEYKTYLDGMISKGYAEQVPAQQLERASGKIWYLPHHGVYHPRKKALRVVFDCGAAFKGTSLNKQLLQGPNLTSTLLGVLIRFRQEPVAIMGDIQSMFHQVKVVEEDRDFLRFLWWPNGDLTKQVAEFRMTVHLFGAVSSPSCASFALRKTAEDNQSDFPAAVAQTVKENFYVDDCLKSMGSEEEASTMVKDLMSLCQRGGFTLTKWIGNNRTMLQTLPEEHRAKELSELNLDRDKLPVERALGLQWCVETDAFNFRMEIQQKTCTRRGMLSVSSSVYDPLGFLAPVVLPAKIMMQELCRRKVGWDETIPQDILHQWTRWMEDLDALSEFKVERCVKPKGFGHPTHAQLHHFSDASEAGYGAVTYLRIQNNRNDIHDEWPANVVETVIALDDIEVKKEAMVNVIHVEDSPGATGRLMAYFSDWMKLKVSVAWFLKLKGVLLGRQSRRRQADASNSTKSRPQSPAGQVLSAKDLWEAELAIIQYSQQQGFAEEIAALSSGGATVSRQSVIYRLDPYLDKGVLRVGGRLTRGSLPEETKHPLILPKDQQVATLIIKYIHKQLGHSGRNHTLSTMRRKYWVISANAAVRKVITECGFCRRYNGRAMEQKMADLPKERILPDHPPFTNVGVDYFGPIVVSKGRGTAKRYGVIFTCLACRAVHLEVANSLDTDACINALRRFICRRGQVTLIRSDNGTNFIGAERELREALASLNHGQIQGALRKDGVNWCFNVPAGSHHGGVWERVIRIVRRILSSVLKQQRLDDDGLQTVMCEAEAILNDRPITKLSDDPNDLEPLTPNHILLLKGKPSLPPGLFEPHDLYVKRRWRQVQYISDLFWKRWVREYLPLLQERQKWNQEKKNLKPGDIVVIMDTTAPRGSWPLGKVLESFRDKRGLVRSVRLQTKSSVIERPVTKLCLLHEVKE</sequence>
<dbReference type="InterPro" id="IPR036397">
    <property type="entry name" value="RNaseH_sf"/>
</dbReference>
<proteinExistence type="predicted"/>
<evidence type="ECO:0000256" key="2">
    <source>
        <dbReference type="SAM" id="MobiDB-lite"/>
    </source>
</evidence>
<feature type="region of interest" description="Disordered" evidence="2">
    <location>
        <begin position="1441"/>
        <end position="1460"/>
    </location>
</feature>
<evidence type="ECO:0000313" key="4">
    <source>
        <dbReference type="EMBL" id="KAK0141328.1"/>
    </source>
</evidence>
<keyword evidence="1" id="KW-0175">Coiled coil</keyword>
<dbReference type="PANTHER" id="PTHR47331:SF3">
    <property type="match status" value="1"/>
</dbReference>
<keyword evidence="5" id="KW-1185">Reference proteome</keyword>
<feature type="compositionally biased region" description="Polar residues" evidence="2">
    <location>
        <begin position="1445"/>
        <end position="1458"/>
    </location>
</feature>
<dbReference type="Pfam" id="PF18701">
    <property type="entry name" value="DUF5641"/>
    <property type="match status" value="1"/>
</dbReference>
<dbReference type="Gene3D" id="1.10.340.70">
    <property type="match status" value="1"/>
</dbReference>
<dbReference type="InterPro" id="IPR043502">
    <property type="entry name" value="DNA/RNA_pol_sf"/>
</dbReference>
<dbReference type="PANTHER" id="PTHR47331">
    <property type="entry name" value="PHD-TYPE DOMAIN-CONTAINING PROTEIN"/>
    <property type="match status" value="1"/>
</dbReference>
<organism evidence="4 5">
    <name type="scientific">Merluccius polli</name>
    <name type="common">Benguela hake</name>
    <name type="synonym">Merluccius cadenati</name>
    <dbReference type="NCBI Taxonomy" id="89951"/>
    <lineage>
        <taxon>Eukaryota</taxon>
        <taxon>Metazoa</taxon>
        <taxon>Chordata</taxon>
        <taxon>Craniata</taxon>
        <taxon>Vertebrata</taxon>
        <taxon>Euteleostomi</taxon>
        <taxon>Actinopterygii</taxon>
        <taxon>Neopterygii</taxon>
        <taxon>Teleostei</taxon>
        <taxon>Neoteleostei</taxon>
        <taxon>Acanthomorphata</taxon>
        <taxon>Zeiogadaria</taxon>
        <taxon>Gadariae</taxon>
        <taxon>Gadiformes</taxon>
        <taxon>Gadoidei</taxon>
        <taxon>Merlucciidae</taxon>
        <taxon>Merluccius</taxon>
    </lineage>
</organism>
<reference evidence="4" key="1">
    <citation type="journal article" date="2023" name="Front. Mar. Sci.">
        <title>A new Merluccius polli reference genome to investigate the effects of global change in West African waters.</title>
        <authorList>
            <person name="Mateo J.L."/>
            <person name="Blanco-Fernandez C."/>
            <person name="Garcia-Vazquez E."/>
            <person name="Machado-Schiaffino G."/>
        </authorList>
    </citation>
    <scope>NUCLEOTIDE SEQUENCE</scope>
    <source>
        <strain evidence="4">C29</strain>
        <tissue evidence="4">Fin</tissue>
    </source>
</reference>
<dbReference type="Pfam" id="PF17921">
    <property type="entry name" value="Integrase_H2C2"/>
    <property type="match status" value="1"/>
</dbReference>
<dbReference type="InterPro" id="IPR041588">
    <property type="entry name" value="Integrase_H2C2"/>
</dbReference>
<dbReference type="PROSITE" id="PS50994">
    <property type="entry name" value="INTEGRASE"/>
    <property type="match status" value="1"/>
</dbReference>
<feature type="region of interest" description="Disordered" evidence="2">
    <location>
        <begin position="153"/>
        <end position="193"/>
    </location>
</feature>
<dbReference type="InterPro" id="IPR008042">
    <property type="entry name" value="Retrotrans_Pao"/>
</dbReference>
<feature type="domain" description="Integrase catalytic" evidence="3">
    <location>
        <begin position="1610"/>
        <end position="1797"/>
    </location>
</feature>
<dbReference type="InterPro" id="IPR012337">
    <property type="entry name" value="RNaseH-like_sf"/>
</dbReference>
<name>A0AA47MJ84_MERPO</name>
<accession>A0AA47MJ84</accession>
<dbReference type="Pfam" id="PF05380">
    <property type="entry name" value="Peptidase_A17"/>
    <property type="match status" value="1"/>
</dbReference>
<dbReference type="Gene3D" id="3.30.420.10">
    <property type="entry name" value="Ribonuclease H-like superfamily/Ribonuclease H"/>
    <property type="match status" value="1"/>
</dbReference>
<feature type="coiled-coil region" evidence="1">
    <location>
        <begin position="40"/>
        <end position="81"/>
    </location>
</feature>
<dbReference type="SUPFAM" id="SSF56672">
    <property type="entry name" value="DNA/RNA polymerases"/>
    <property type="match status" value="1"/>
</dbReference>
<dbReference type="EMBL" id="JAOPHQ010003976">
    <property type="protein sequence ID" value="KAK0141328.1"/>
    <property type="molecule type" value="Genomic_DNA"/>
</dbReference>
<evidence type="ECO:0000256" key="1">
    <source>
        <dbReference type="SAM" id="Coils"/>
    </source>
</evidence>
<dbReference type="GO" id="GO:0003676">
    <property type="term" value="F:nucleic acid binding"/>
    <property type="evidence" value="ECO:0007669"/>
    <property type="project" value="InterPro"/>
</dbReference>
<protein>
    <recommendedName>
        <fullName evidence="3">Integrase catalytic domain-containing protein</fullName>
    </recommendedName>
</protein>
<feature type="compositionally biased region" description="Low complexity" evidence="2">
    <location>
        <begin position="181"/>
        <end position="191"/>
    </location>
</feature>
<dbReference type="GO" id="GO:0015074">
    <property type="term" value="P:DNA integration"/>
    <property type="evidence" value="ECO:0007669"/>
    <property type="project" value="InterPro"/>
</dbReference>
<comment type="caution">
    <text evidence="4">The sequence shown here is derived from an EMBL/GenBank/DDBJ whole genome shotgun (WGS) entry which is preliminary data.</text>
</comment>
<dbReference type="InterPro" id="IPR001584">
    <property type="entry name" value="Integrase_cat-core"/>
</dbReference>
<dbReference type="SUPFAM" id="SSF53098">
    <property type="entry name" value="Ribonuclease H-like"/>
    <property type="match status" value="1"/>
</dbReference>
<dbReference type="InterPro" id="IPR040676">
    <property type="entry name" value="DUF5641"/>
</dbReference>
<evidence type="ECO:0000313" key="5">
    <source>
        <dbReference type="Proteomes" id="UP001174136"/>
    </source>
</evidence>
<dbReference type="Proteomes" id="UP001174136">
    <property type="component" value="Unassembled WGS sequence"/>
</dbReference>
<dbReference type="CDD" id="cd01644">
    <property type="entry name" value="RT_pepA17"/>
    <property type="match status" value="1"/>
</dbReference>
<gene>
    <name evidence="4" type="ORF">N1851_021657</name>
</gene>
<evidence type="ECO:0000259" key="3">
    <source>
        <dbReference type="PROSITE" id="PS50994"/>
    </source>
</evidence>